<evidence type="ECO:0000256" key="1">
    <source>
        <dbReference type="SAM" id="MobiDB-lite"/>
    </source>
</evidence>
<reference evidence="2 3" key="1">
    <citation type="submission" date="2019-08" db="EMBL/GenBank/DDBJ databases">
        <title>Deep-cultivation of Planctomycetes and their phenomic and genomic characterization uncovers novel biology.</title>
        <authorList>
            <person name="Wiegand S."/>
            <person name="Jogler M."/>
            <person name="Boedeker C."/>
            <person name="Pinto D."/>
            <person name="Vollmers J."/>
            <person name="Rivas-Marin E."/>
            <person name="Kohn T."/>
            <person name="Peeters S.H."/>
            <person name="Heuer A."/>
            <person name="Rast P."/>
            <person name="Oberbeckmann S."/>
            <person name="Bunk B."/>
            <person name="Jeske O."/>
            <person name="Meyerdierks A."/>
            <person name="Storesund J.E."/>
            <person name="Kallscheuer N."/>
            <person name="Luecker S."/>
            <person name="Lage O.M."/>
            <person name="Pohl T."/>
            <person name="Merkel B.J."/>
            <person name="Hornburger P."/>
            <person name="Mueller R.-W."/>
            <person name="Bruemmer F."/>
            <person name="Labrenz M."/>
            <person name="Spormann A.M."/>
            <person name="Op den Camp H."/>
            <person name="Overmann J."/>
            <person name="Amann R."/>
            <person name="Jetten M.S.M."/>
            <person name="Mascher T."/>
            <person name="Medema M.H."/>
            <person name="Devos D.P."/>
            <person name="Kaster A.-K."/>
            <person name="Ovreas L."/>
            <person name="Rohde M."/>
            <person name="Galperin M.Y."/>
            <person name="Jogler C."/>
        </authorList>
    </citation>
    <scope>NUCLEOTIDE SEQUENCE [LARGE SCALE GENOMIC DNA]</scope>
    <source>
        <strain evidence="2 3">UC8</strain>
    </source>
</reference>
<dbReference type="PROSITE" id="PS51257">
    <property type="entry name" value="PROKAR_LIPOPROTEIN"/>
    <property type="match status" value="1"/>
</dbReference>
<dbReference type="EMBL" id="CP042914">
    <property type="protein sequence ID" value="QEG41473.1"/>
    <property type="molecule type" value="Genomic_DNA"/>
</dbReference>
<feature type="region of interest" description="Disordered" evidence="1">
    <location>
        <begin position="91"/>
        <end position="117"/>
    </location>
</feature>
<dbReference type="KEGG" id="rul:UC8_34950"/>
<evidence type="ECO:0000313" key="3">
    <source>
        <dbReference type="Proteomes" id="UP000325286"/>
    </source>
</evidence>
<sequence length="117" mass="12581">MIGNRNPRRRLEAMVLTALVFLLPMLGLLGCGGEAASVPAATMMMVDVQSGQTFSLPLPTTFPAVNPETQRRTLMPGLFCSTCQKWYPVPPPDQINRQGQAGMCPRSHGPLTADGPT</sequence>
<keyword evidence="3" id="KW-1185">Reference proteome</keyword>
<organism evidence="2 3">
    <name type="scientific">Roseimaritima ulvae</name>
    <dbReference type="NCBI Taxonomy" id="980254"/>
    <lineage>
        <taxon>Bacteria</taxon>
        <taxon>Pseudomonadati</taxon>
        <taxon>Planctomycetota</taxon>
        <taxon>Planctomycetia</taxon>
        <taxon>Pirellulales</taxon>
        <taxon>Pirellulaceae</taxon>
        <taxon>Roseimaritima</taxon>
    </lineage>
</organism>
<dbReference type="Proteomes" id="UP000325286">
    <property type="component" value="Chromosome"/>
</dbReference>
<dbReference type="AlphaFoldDB" id="A0A5B9R5I5"/>
<gene>
    <name evidence="2" type="ORF">UC8_34950</name>
</gene>
<dbReference type="OrthoDB" id="214850at2"/>
<name>A0A5B9R5I5_9BACT</name>
<dbReference type="RefSeq" id="WP_068142252.1">
    <property type="nucleotide sequence ID" value="NZ_CP042914.1"/>
</dbReference>
<accession>A0A5B9R5I5</accession>
<protein>
    <submittedName>
        <fullName evidence="2">Uncharacterized protein</fullName>
    </submittedName>
</protein>
<proteinExistence type="predicted"/>
<evidence type="ECO:0000313" key="2">
    <source>
        <dbReference type="EMBL" id="QEG41473.1"/>
    </source>
</evidence>